<dbReference type="PANTHER" id="PTHR33478">
    <property type="entry name" value="EXTRACELLULAR METALLOPROTEINASE MEP"/>
    <property type="match status" value="1"/>
</dbReference>
<dbReference type="NCBIfam" id="TIGR03901">
    <property type="entry name" value="MYXO-CTERM"/>
    <property type="match status" value="1"/>
</dbReference>
<evidence type="ECO:0000256" key="5">
    <source>
        <dbReference type="ARBA" id="ARBA00022670"/>
    </source>
</evidence>
<evidence type="ECO:0000313" key="14">
    <source>
        <dbReference type="Proteomes" id="UP000518300"/>
    </source>
</evidence>
<evidence type="ECO:0000256" key="7">
    <source>
        <dbReference type="ARBA" id="ARBA00022801"/>
    </source>
</evidence>
<dbReference type="GO" id="GO:0008270">
    <property type="term" value="F:zinc ion binding"/>
    <property type="evidence" value="ECO:0007669"/>
    <property type="project" value="InterPro"/>
</dbReference>
<sequence length="1501" mass="159549">MRSLVTLLGLFAAVMARPASAARDLPTVDAFASSPVPKNAPTARERAKGVHVVHEEPRLGVPTFVWGVKPPDGQKRLRPASPEEAARAVIGEQAGLYRLSRTDAPHVPVSGVHRMREGGSIVTFAQEVDGIPVFRQSLKVLLDKEQQPIAMSGYLSPVASEPRMEKAAPRFVLAPPEAIALAWRDLHGEPLPAVSLKATGRAQGPYSRYALTPGPRLTVLAAPARVRQVFFPLPGTLVPAYYVELQTTPVTETEGDAYSYVISATDGQVLYRHNLTAHQSYTYRVWADAQSPHIPFDGPQGTTATPHPTGLPDGYQSPFVEPNLVTLRNVPFSRNDPWLPEGATQTVGNNVDAYTDFFAPNGFSAGDVRGALSAPGTFAHAYDVLLSPSVTDTQQMAAVTQMFFVTNFLHDWFYDSGFDEASGNAQWDNYGRGGLDGDRFRAEGQDFAGLSNANMSTPSDGDSPRMQMFQYETRGVRVLEIAPDHPLAGRWTVGGAAFGAQQYDITADVVVARDGVPGPMGTDDDACEPLANSFVMRGRIALVGMGGCAPTVKAAHAQAAGAVGVILTFEEIFPIIIGRDPSITIPVVSIHDGMSQQLMAQRPPSARLLREATDRDGTLDNTIVAHEWTHYLSNRLIGDANGLTNNQGRSMGEGWSDFVGLLMIVREGDDQRPSNANFNGVYARAAYANSGGNNQGYYWGNRRYPYSTNLMKNPLTLRHIQNGVRLPAGIPVASGANGASNAQVHSSGQVWATMLWECYAALLRDKQRLTFAQAQQRMRDYLVASLKLTPNAPTFLEARDALLAAAYANDPADFVLFAQAFAKRGAGSRAIAPPRDSPDHVGVVESFDIGKDVVLASVEVLEQPGTTASCDDDGVLDTGETVRVRVTLRNSGIGTLSQTSMTLSSGSPDVSFPEGTTVAFPIMEPLQLATLELPVRLNGPVSTRTIPLTISYGDAEQTVPGNQSRTLQLRVNTDELPGTSAIETAEATNHPWFYGVSGGIPLSWERQSAPDGLNGFFHGPNSDTYGDTSLVSPPLRVANTGAFRFTFQHRFSFETGGGLFYDGAVIELSEDDGLNWVDLGGALSLPYNAVIEPGGGNPLENQTVYGGLSPGHPAFISTSVDLGTAYAGKTVRIRFRVGTDASIGAPGWDVDDIQFEGLVDTPFTSLVDHRGLCIDRMPVADAGPAQTVNERRLVTLSGNGTDPEGAALTWTWTQAAGPAVTLSDVSAQSPTFRAPEVTEDTDLVFELRVSDGTNTSLPSRVTVRVRHISDGNRAPVAVTEAVAPVDEGARATLLGGGSDPDEDALLAFTWTQTGGPAVTLSGASSASPTFTAPPVDSNTELTFQLVVSDGELSSAPATVTVLVRNVSAPPVADAGEDERVRSGGTVTLSGAGSVDPDGTELTYAWTQVDGPSVELVVEGSRATFTAPEVSAKTVLTFRLQVTDIHGESGEDTVSITVAKEPGSGCGCSAGEEGSVPGAVIMLLAALGFALRRPRAMRVPMR</sequence>
<dbReference type="Gene3D" id="3.50.30.30">
    <property type="match status" value="1"/>
</dbReference>
<comment type="cofactor">
    <cofactor evidence="1">
        <name>Zn(2+)</name>
        <dbReference type="ChEBI" id="CHEBI:29105"/>
    </cofactor>
</comment>
<dbReference type="Gene3D" id="2.60.40.10">
    <property type="entry name" value="Immunoglobulins"/>
    <property type="match status" value="3"/>
</dbReference>
<dbReference type="InterPro" id="IPR046450">
    <property type="entry name" value="PA_dom_sf"/>
</dbReference>
<comment type="similarity">
    <text evidence="3">Belongs to the peptidase M36 family.</text>
</comment>
<dbReference type="InterPro" id="IPR001842">
    <property type="entry name" value="Peptidase_M36"/>
</dbReference>
<protein>
    <submittedName>
        <fullName evidence="13">Peptidase M36</fullName>
    </submittedName>
</protein>
<dbReference type="EMBL" id="JABBJJ010000144">
    <property type="protein sequence ID" value="NMO18619.1"/>
    <property type="molecule type" value="Genomic_DNA"/>
</dbReference>
<evidence type="ECO:0000256" key="6">
    <source>
        <dbReference type="ARBA" id="ARBA00022723"/>
    </source>
</evidence>
<dbReference type="InterPro" id="IPR003137">
    <property type="entry name" value="PA_domain"/>
</dbReference>
<keyword evidence="5" id="KW-0645">Protease</keyword>
<gene>
    <name evidence="13" type="ORF">HG543_27705</name>
</gene>
<dbReference type="Gene3D" id="3.10.170.10">
    <property type="match status" value="1"/>
</dbReference>
<evidence type="ECO:0000256" key="4">
    <source>
        <dbReference type="ARBA" id="ARBA00022525"/>
    </source>
</evidence>
<accession>A0A848LLP3</accession>
<dbReference type="InterPro" id="IPR013783">
    <property type="entry name" value="Ig-like_fold"/>
</dbReference>
<keyword evidence="14" id="KW-1185">Reference proteome</keyword>
<feature type="signal peptide" evidence="11">
    <location>
        <begin position="1"/>
        <end position="21"/>
    </location>
</feature>
<dbReference type="GO" id="GO:0004222">
    <property type="term" value="F:metalloendopeptidase activity"/>
    <property type="evidence" value="ECO:0007669"/>
    <property type="project" value="InterPro"/>
</dbReference>
<dbReference type="GO" id="GO:0006508">
    <property type="term" value="P:proteolysis"/>
    <property type="evidence" value="ECO:0007669"/>
    <property type="project" value="UniProtKB-KW"/>
</dbReference>
<dbReference type="Pfam" id="PF02128">
    <property type="entry name" value="Peptidase_M36"/>
    <property type="match status" value="1"/>
</dbReference>
<evidence type="ECO:0000259" key="12">
    <source>
        <dbReference type="Pfam" id="PF02225"/>
    </source>
</evidence>
<dbReference type="SUPFAM" id="SSF55486">
    <property type="entry name" value="Metalloproteases ('zincins'), catalytic domain"/>
    <property type="match status" value="1"/>
</dbReference>
<dbReference type="RefSeq" id="WP_169347883.1">
    <property type="nucleotide sequence ID" value="NZ_JABBJJ010000144.1"/>
</dbReference>
<dbReference type="Proteomes" id="UP000518300">
    <property type="component" value="Unassembled WGS sequence"/>
</dbReference>
<proteinExistence type="inferred from homology"/>
<dbReference type="NCBIfam" id="NF038112">
    <property type="entry name" value="myxo_dep_M36"/>
    <property type="match status" value="1"/>
</dbReference>
<dbReference type="Pfam" id="PF02225">
    <property type="entry name" value="PA"/>
    <property type="match status" value="1"/>
</dbReference>
<keyword evidence="9" id="KW-0482">Metalloprotease</keyword>
<keyword evidence="7" id="KW-0378">Hydrolase</keyword>
<evidence type="ECO:0000256" key="11">
    <source>
        <dbReference type="SAM" id="SignalP"/>
    </source>
</evidence>
<evidence type="ECO:0000256" key="8">
    <source>
        <dbReference type="ARBA" id="ARBA00022833"/>
    </source>
</evidence>
<evidence type="ECO:0000256" key="2">
    <source>
        <dbReference type="ARBA" id="ARBA00004613"/>
    </source>
</evidence>
<dbReference type="PANTHER" id="PTHR33478:SF1">
    <property type="entry name" value="EXTRACELLULAR METALLOPROTEINASE MEP"/>
    <property type="match status" value="1"/>
</dbReference>
<evidence type="ECO:0000256" key="1">
    <source>
        <dbReference type="ARBA" id="ARBA00001947"/>
    </source>
</evidence>
<reference evidence="13 14" key="1">
    <citation type="submission" date="2020-04" db="EMBL/GenBank/DDBJ databases">
        <title>Draft genome of Pyxidicoccus fallax type strain.</title>
        <authorList>
            <person name="Whitworth D.E."/>
        </authorList>
    </citation>
    <scope>NUCLEOTIDE SEQUENCE [LARGE SCALE GENOMIC DNA]</scope>
    <source>
        <strain evidence="13 14">DSM 14698</strain>
    </source>
</reference>
<comment type="subcellular location">
    <subcellularLocation>
        <location evidence="2">Secreted</location>
    </subcellularLocation>
</comment>
<keyword evidence="10" id="KW-0865">Zymogen</keyword>
<keyword evidence="4" id="KW-0964">Secreted</keyword>
<dbReference type="InterPro" id="IPR050371">
    <property type="entry name" value="Fungal_virulence_M36"/>
</dbReference>
<dbReference type="InterPro" id="IPR024038">
    <property type="entry name" value="MYXO-CTERM"/>
</dbReference>
<evidence type="ECO:0000313" key="13">
    <source>
        <dbReference type="EMBL" id="NMO18619.1"/>
    </source>
</evidence>
<feature type="domain" description="PA" evidence="12">
    <location>
        <begin position="506"/>
        <end position="591"/>
    </location>
</feature>
<dbReference type="GO" id="GO:0005615">
    <property type="term" value="C:extracellular space"/>
    <property type="evidence" value="ECO:0007669"/>
    <property type="project" value="InterPro"/>
</dbReference>
<keyword evidence="8" id="KW-0862">Zinc</keyword>
<dbReference type="Gene3D" id="1.10.390.10">
    <property type="entry name" value="Neutral Protease Domain 2"/>
    <property type="match status" value="1"/>
</dbReference>
<dbReference type="InterPro" id="IPR027268">
    <property type="entry name" value="Peptidase_M4/M1_CTD_sf"/>
</dbReference>
<evidence type="ECO:0000256" key="3">
    <source>
        <dbReference type="ARBA" id="ARBA00006006"/>
    </source>
</evidence>
<organism evidence="13 14">
    <name type="scientific">Pyxidicoccus fallax</name>
    <dbReference type="NCBI Taxonomy" id="394095"/>
    <lineage>
        <taxon>Bacteria</taxon>
        <taxon>Pseudomonadati</taxon>
        <taxon>Myxococcota</taxon>
        <taxon>Myxococcia</taxon>
        <taxon>Myxococcales</taxon>
        <taxon>Cystobacterineae</taxon>
        <taxon>Myxococcaceae</taxon>
        <taxon>Pyxidicoccus</taxon>
    </lineage>
</organism>
<evidence type="ECO:0000256" key="10">
    <source>
        <dbReference type="ARBA" id="ARBA00023145"/>
    </source>
</evidence>
<dbReference type="Pfam" id="PF22352">
    <property type="entry name" value="K319L-like_PKD"/>
    <property type="match status" value="3"/>
</dbReference>
<comment type="caution">
    <text evidence="13">The sequence shown here is derived from an EMBL/GenBank/DDBJ whole genome shotgun (WGS) entry which is preliminary data.</text>
</comment>
<name>A0A848LLP3_9BACT</name>
<evidence type="ECO:0000256" key="9">
    <source>
        <dbReference type="ARBA" id="ARBA00023049"/>
    </source>
</evidence>
<dbReference type="Gene3D" id="2.60.120.260">
    <property type="entry name" value="Galactose-binding domain-like"/>
    <property type="match status" value="1"/>
</dbReference>
<feature type="chain" id="PRO_5033010539" evidence="11">
    <location>
        <begin position="22"/>
        <end position="1501"/>
    </location>
</feature>
<keyword evidence="11" id="KW-0732">Signal</keyword>
<keyword evidence="6" id="KW-0479">Metal-binding</keyword>
<dbReference type="SUPFAM" id="SSF52025">
    <property type="entry name" value="PA domain"/>
    <property type="match status" value="1"/>
</dbReference>